<dbReference type="RefSeq" id="WP_153792731.1">
    <property type="nucleotide sequence ID" value="NZ_CP045915.1"/>
</dbReference>
<reference evidence="2 3" key="1">
    <citation type="submission" date="2019-11" db="EMBL/GenBank/DDBJ databases">
        <title>Gracilibacillus salitolerans sp. nov., a moderate halophile isolated from a saline soil in northwest China.</title>
        <authorList>
            <person name="Gan L."/>
        </authorList>
    </citation>
    <scope>NUCLEOTIDE SEQUENCE [LARGE SCALE GENOMIC DNA]</scope>
    <source>
        <strain evidence="2 3">SCU50</strain>
    </source>
</reference>
<dbReference type="GO" id="GO:0035312">
    <property type="term" value="F:5'-3' DNA exonuclease activity"/>
    <property type="evidence" value="ECO:0007669"/>
    <property type="project" value="TreeGrafter"/>
</dbReference>
<feature type="domain" description="Polymerase/histidinol phosphatase N-terminal" evidence="1">
    <location>
        <begin position="3"/>
        <end position="68"/>
    </location>
</feature>
<name>A0A5Q2TP08_9BACI</name>
<dbReference type="AlphaFoldDB" id="A0A5Q2TP08"/>
<sequence length="275" mass="31078">MKADLHVHSHYSDGSDSVEELMQQAVKANVTDISIVDHDTVAGWPEMKRLGKKYGINVIPGIEISAYDYKRDRKVHVLGYHYRTEATHIHALCAPLLNRRHENSLWQIEQIRSLGYRIDQDEIAETAKPSQAIYKQHIMRHITNESYTSADYRLVYRSLFKGEGVAKRDIAYVDVFDAVEAIVLDGGIAVVAHPGQLNSYDIIPELVEIGLGGIELAHPDHTKTDYQRVKALADQYKLLMTGGTDYHGEYGIEIGIGDLTILEIPFSNDDRFVQF</sequence>
<dbReference type="InterPro" id="IPR004013">
    <property type="entry name" value="PHP_dom"/>
</dbReference>
<dbReference type="CDD" id="cd07438">
    <property type="entry name" value="PHP_HisPPase_AMP"/>
    <property type="match status" value="1"/>
</dbReference>
<dbReference type="Gene3D" id="3.20.20.140">
    <property type="entry name" value="Metal-dependent hydrolases"/>
    <property type="match status" value="1"/>
</dbReference>
<gene>
    <name evidence="2" type="ORF">GI584_22750</name>
</gene>
<dbReference type="InterPro" id="IPR003141">
    <property type="entry name" value="Pol/His_phosphatase_N"/>
</dbReference>
<accession>A0A5Q2TP08</accession>
<organism evidence="2 3">
    <name type="scientific">Gracilibacillus salitolerans</name>
    <dbReference type="NCBI Taxonomy" id="2663022"/>
    <lineage>
        <taxon>Bacteria</taxon>
        <taxon>Bacillati</taxon>
        <taxon>Bacillota</taxon>
        <taxon>Bacilli</taxon>
        <taxon>Bacillales</taxon>
        <taxon>Bacillaceae</taxon>
        <taxon>Gracilibacillus</taxon>
    </lineage>
</organism>
<dbReference type="GO" id="GO:0004534">
    <property type="term" value="F:5'-3' RNA exonuclease activity"/>
    <property type="evidence" value="ECO:0007669"/>
    <property type="project" value="TreeGrafter"/>
</dbReference>
<dbReference type="Gene3D" id="1.10.150.650">
    <property type="match status" value="1"/>
</dbReference>
<dbReference type="Proteomes" id="UP000339690">
    <property type="component" value="Chromosome"/>
</dbReference>
<dbReference type="KEGG" id="grc:GI584_22750"/>
<dbReference type="SUPFAM" id="SSF89550">
    <property type="entry name" value="PHP domain-like"/>
    <property type="match status" value="1"/>
</dbReference>
<evidence type="ECO:0000259" key="1">
    <source>
        <dbReference type="SMART" id="SM00481"/>
    </source>
</evidence>
<keyword evidence="3" id="KW-1185">Reference proteome</keyword>
<proteinExistence type="predicted"/>
<protein>
    <submittedName>
        <fullName evidence="2">PHP domain-containing protein</fullName>
    </submittedName>
</protein>
<dbReference type="SMART" id="SM00481">
    <property type="entry name" value="POLIIIAc"/>
    <property type="match status" value="1"/>
</dbReference>
<dbReference type="PANTHER" id="PTHR42924">
    <property type="entry name" value="EXONUCLEASE"/>
    <property type="match status" value="1"/>
</dbReference>
<dbReference type="Pfam" id="PF02811">
    <property type="entry name" value="PHP"/>
    <property type="match status" value="1"/>
</dbReference>
<dbReference type="EMBL" id="CP045915">
    <property type="protein sequence ID" value="QGH36699.1"/>
    <property type="molecule type" value="Genomic_DNA"/>
</dbReference>
<evidence type="ECO:0000313" key="3">
    <source>
        <dbReference type="Proteomes" id="UP000339690"/>
    </source>
</evidence>
<dbReference type="PANTHER" id="PTHR42924:SF3">
    <property type="entry name" value="POLYMERASE_HISTIDINOL PHOSPHATASE N-TERMINAL DOMAIN-CONTAINING PROTEIN"/>
    <property type="match status" value="1"/>
</dbReference>
<evidence type="ECO:0000313" key="2">
    <source>
        <dbReference type="EMBL" id="QGH36699.1"/>
    </source>
</evidence>
<dbReference type="InterPro" id="IPR016195">
    <property type="entry name" value="Pol/histidinol_Pase-like"/>
</dbReference>
<dbReference type="InterPro" id="IPR052018">
    <property type="entry name" value="PHP_domain"/>
</dbReference>